<dbReference type="GO" id="GO:0061595">
    <property type="term" value="F:6-deoxy-6-sulfofructose-1-phosphate aldolase activity"/>
    <property type="evidence" value="ECO:0007669"/>
    <property type="project" value="TreeGrafter"/>
</dbReference>
<dbReference type="Proteomes" id="UP000502508">
    <property type="component" value="Chromosome"/>
</dbReference>
<comment type="similarity">
    <text evidence="1">Belongs to the aldolase LacD family.</text>
</comment>
<evidence type="ECO:0000313" key="4">
    <source>
        <dbReference type="Proteomes" id="UP000502508"/>
    </source>
</evidence>
<evidence type="ECO:0000256" key="1">
    <source>
        <dbReference type="ARBA" id="ARBA00008679"/>
    </source>
</evidence>
<dbReference type="SMART" id="SM01133">
    <property type="entry name" value="DeoC"/>
    <property type="match status" value="1"/>
</dbReference>
<dbReference type="InterPro" id="IPR013785">
    <property type="entry name" value="Aldolase_TIM"/>
</dbReference>
<dbReference type="EMBL" id="AP022870">
    <property type="protein sequence ID" value="BCB78803.1"/>
    <property type="molecule type" value="Genomic_DNA"/>
</dbReference>
<protein>
    <submittedName>
        <fullName evidence="3">Aldolase</fullName>
    </submittedName>
</protein>
<sequence length="301" mass="31951">MSSYQVTADPATGELLDPLRTAEGGFAMLALDQRESLRRMFPQVDGKEVGDDALRRFKTTAARVLSPFASAVLLDRPYAVTDSRPETLSPACGFILAADDLVQPPGEAVVDTGLDTEVTPEFVKQVGANAVKLLVLWRPDGREQERAELVRAFVAVAREAGVASLVEAIARPAGSDVWENQADRHAAILDAAREIAPLGGLIYKAEVPGYAPGDVSRVREHAELMTDIVPVPWVVLSNGVAQPDFADALRAACLGGASGFLAGRAIWADTVADPDTDQALATRSVERLRALSAIVAEARGS</sequence>
<keyword evidence="4" id="KW-1185">Reference proteome</keyword>
<dbReference type="Gene3D" id="3.20.20.70">
    <property type="entry name" value="Aldolase class I"/>
    <property type="match status" value="1"/>
</dbReference>
<dbReference type="Pfam" id="PF01791">
    <property type="entry name" value="DeoC"/>
    <property type="match status" value="1"/>
</dbReference>
<reference evidence="3 4" key="2">
    <citation type="submission" date="2020-03" db="EMBL/GenBank/DDBJ databases">
        <authorList>
            <person name="Ichikawa N."/>
            <person name="Kimura A."/>
            <person name="Kitahashi Y."/>
            <person name="Uohara A."/>
        </authorList>
    </citation>
    <scope>NUCLEOTIDE SEQUENCE [LARGE SCALE GENOMIC DNA]</scope>
    <source>
        <strain evidence="3 4">NBRC 107702</strain>
    </source>
</reference>
<evidence type="ECO:0000256" key="2">
    <source>
        <dbReference type="ARBA" id="ARBA00023239"/>
    </source>
</evidence>
<dbReference type="GO" id="GO:1902777">
    <property type="term" value="P:6-sulfoquinovose(1-) catabolic process"/>
    <property type="evidence" value="ECO:0007669"/>
    <property type="project" value="TreeGrafter"/>
</dbReference>
<dbReference type="PANTHER" id="PTHR39340:SF1">
    <property type="entry name" value="SULFOFRUCTOSEPHOSPHATE ALDOLASE"/>
    <property type="match status" value="1"/>
</dbReference>
<accession>A0A6F8XYB0</accession>
<evidence type="ECO:0000313" key="3">
    <source>
        <dbReference type="EMBL" id="BCB78803.1"/>
    </source>
</evidence>
<name>A0A6F8XYB0_9ACTN</name>
<dbReference type="KEGG" id="pfla:Pflav_052130"/>
<dbReference type="AlphaFoldDB" id="A0A6F8XYB0"/>
<dbReference type="SUPFAM" id="SSF51569">
    <property type="entry name" value="Aldolase"/>
    <property type="match status" value="1"/>
</dbReference>
<reference evidence="3 4" key="1">
    <citation type="submission" date="2020-03" db="EMBL/GenBank/DDBJ databases">
        <title>Whole genome shotgun sequence of Phytohabitans flavus NBRC 107702.</title>
        <authorList>
            <person name="Komaki H."/>
            <person name="Tamura T."/>
        </authorList>
    </citation>
    <scope>NUCLEOTIDE SEQUENCE [LARGE SCALE GENOMIC DNA]</scope>
    <source>
        <strain evidence="3 4">NBRC 107702</strain>
    </source>
</reference>
<proteinExistence type="inferred from homology"/>
<dbReference type="InterPro" id="IPR050552">
    <property type="entry name" value="LacD_aldolase"/>
</dbReference>
<gene>
    <name evidence="3" type="primary">yihT</name>
    <name evidence="3" type="ORF">Pflav_052130</name>
</gene>
<dbReference type="PANTHER" id="PTHR39340">
    <property type="entry name" value="SULFOFRUCTOSEPHOSPHATE ALDOLASE"/>
    <property type="match status" value="1"/>
</dbReference>
<keyword evidence="2" id="KW-0456">Lyase</keyword>
<dbReference type="RefSeq" id="WP_173038526.1">
    <property type="nucleotide sequence ID" value="NZ_AP022870.1"/>
</dbReference>
<dbReference type="InterPro" id="IPR002915">
    <property type="entry name" value="DeoC/FbaB/LacD_aldolase"/>
</dbReference>
<organism evidence="3 4">
    <name type="scientific">Phytohabitans flavus</name>
    <dbReference type="NCBI Taxonomy" id="1076124"/>
    <lineage>
        <taxon>Bacteria</taxon>
        <taxon>Bacillati</taxon>
        <taxon>Actinomycetota</taxon>
        <taxon>Actinomycetes</taxon>
        <taxon>Micromonosporales</taxon>
        <taxon>Micromonosporaceae</taxon>
    </lineage>
</organism>